<evidence type="ECO:0000313" key="2">
    <source>
        <dbReference type="Proteomes" id="UP000029986"/>
    </source>
</evidence>
<evidence type="ECO:0000313" key="1">
    <source>
        <dbReference type="EMBL" id="AIU73256.1"/>
    </source>
</evidence>
<reference evidence="1 2" key="1">
    <citation type="journal article" date="2014" name="Gut Pathog.">
        <title>Gene clusters of Hafnia alvei strain FB1 important in survival and pathogenesis: a draft genome perspective.</title>
        <authorList>
            <person name="Tan J.Y."/>
            <person name="Yin W.F."/>
            <person name="Chan K.G."/>
        </authorList>
    </citation>
    <scope>NUCLEOTIDE SEQUENCE [LARGE SCALE GENOMIC DNA]</scope>
    <source>
        <strain evidence="1 2">FB1</strain>
    </source>
</reference>
<gene>
    <name evidence="1" type="ORF">AT03_13200</name>
</gene>
<dbReference type="Proteomes" id="UP000029986">
    <property type="component" value="Chromosome"/>
</dbReference>
<proteinExistence type="predicted"/>
<dbReference type="InterPro" id="IPR020288">
    <property type="entry name" value="Sheath_initiator"/>
</dbReference>
<dbReference type="RefSeq" id="WP_025796624.1">
    <property type="nucleotide sequence ID" value="NZ_CP009706.1"/>
</dbReference>
<name>A0A097R3E9_HAFAL</name>
<dbReference type="AlphaFoldDB" id="A0A097R3E9"/>
<dbReference type="eggNOG" id="ENOG5032AED">
    <property type="taxonomic scope" value="Bacteria"/>
</dbReference>
<dbReference type="HOGENOM" id="CLU_142920_1_0_6"/>
<dbReference type="Pfam" id="PF10934">
    <property type="entry name" value="Sheath_initiator"/>
    <property type="match status" value="1"/>
</dbReference>
<dbReference type="PATRIC" id="fig|1453496.5.peg.2688"/>
<sequence length="114" mass="13104">MIDFRLTDNKIVFTNGILQFVDGAERVRQQIEFRLNLWQGEWFLDSEFGTPYLQGVLGKQVTLNGALSAIRAEILAVDGVTGIVEFSYKFDRENRKLSVYFTANTDYGLVQYPR</sequence>
<keyword evidence="2" id="KW-1185">Reference proteome</keyword>
<dbReference type="EMBL" id="CP009706">
    <property type="protein sequence ID" value="AIU73256.1"/>
    <property type="molecule type" value="Genomic_DNA"/>
</dbReference>
<dbReference type="KEGG" id="hav:AT03_13200"/>
<organism evidence="1 2">
    <name type="scientific">Hafnia alvei FB1</name>
    <dbReference type="NCBI Taxonomy" id="1453496"/>
    <lineage>
        <taxon>Bacteria</taxon>
        <taxon>Pseudomonadati</taxon>
        <taxon>Pseudomonadota</taxon>
        <taxon>Gammaproteobacteria</taxon>
        <taxon>Enterobacterales</taxon>
        <taxon>Hafniaceae</taxon>
        <taxon>Hafnia</taxon>
    </lineage>
</organism>
<dbReference type="OrthoDB" id="9812969at2"/>
<protein>
    <submittedName>
        <fullName evidence="1">Uncharacterized protein</fullName>
    </submittedName>
</protein>
<accession>A0A097R3E9</accession>